<evidence type="ECO:0008006" key="2">
    <source>
        <dbReference type="Google" id="ProtNLM"/>
    </source>
</evidence>
<gene>
    <name evidence="1" type="ORF">CBRE1094_LOCUS37500</name>
</gene>
<sequence>MAQLPVTWEVMEEAESRWKRNGNKITRKATSNFDAAFADTVLTDGQYELEFTIVEDKLGCVCQYLGVCDADHVYKREMRSSNPNDEEEEVAWAFSGGPGILWKFRSPHVEYGSGAMKTAMPKGQNLADPKKAKGSTVKLVVDMKQRSLTFQVNKEPVIDAGIELPAAVRPFVLLAQDETIKLTVKRVDLTPSA</sequence>
<reference evidence="1" key="1">
    <citation type="submission" date="2021-01" db="EMBL/GenBank/DDBJ databases">
        <authorList>
            <person name="Corre E."/>
            <person name="Pelletier E."/>
            <person name="Niang G."/>
            <person name="Scheremetjew M."/>
            <person name="Finn R."/>
            <person name="Kale V."/>
            <person name="Holt S."/>
            <person name="Cochrane G."/>
            <person name="Meng A."/>
            <person name="Brown T."/>
            <person name="Cohen L."/>
        </authorList>
    </citation>
    <scope>NUCLEOTIDE SEQUENCE</scope>
    <source>
        <strain evidence="1">UTEX LB 985</strain>
    </source>
</reference>
<dbReference type="SUPFAM" id="SSF49899">
    <property type="entry name" value="Concanavalin A-like lectins/glucanases"/>
    <property type="match status" value="1"/>
</dbReference>
<accession>A0A7S2NAR4</accession>
<dbReference type="AlphaFoldDB" id="A0A7S2NAR4"/>
<protein>
    <recommendedName>
        <fullName evidence="2">B30.2/SPRY domain-containing protein</fullName>
    </recommendedName>
</protein>
<dbReference type="EMBL" id="HBGU01068777">
    <property type="protein sequence ID" value="CAD9529508.1"/>
    <property type="molecule type" value="Transcribed_RNA"/>
</dbReference>
<dbReference type="InterPro" id="IPR013320">
    <property type="entry name" value="ConA-like_dom_sf"/>
</dbReference>
<dbReference type="Gene3D" id="2.60.120.920">
    <property type="match status" value="1"/>
</dbReference>
<organism evidence="1">
    <name type="scientific">Haptolina brevifila</name>
    <dbReference type="NCBI Taxonomy" id="156173"/>
    <lineage>
        <taxon>Eukaryota</taxon>
        <taxon>Haptista</taxon>
        <taxon>Haptophyta</taxon>
        <taxon>Prymnesiophyceae</taxon>
        <taxon>Prymnesiales</taxon>
        <taxon>Prymnesiaceae</taxon>
        <taxon>Haptolina</taxon>
    </lineage>
</organism>
<evidence type="ECO:0000313" key="1">
    <source>
        <dbReference type="EMBL" id="CAD9529508.1"/>
    </source>
</evidence>
<proteinExistence type="predicted"/>
<dbReference type="InterPro" id="IPR043136">
    <property type="entry name" value="B30.2/SPRY_sf"/>
</dbReference>
<name>A0A7S2NAR4_9EUKA</name>